<comment type="caution">
    <text evidence="3">The sequence shown here is derived from an EMBL/GenBank/DDBJ whole genome shotgun (WGS) entry which is preliminary data.</text>
</comment>
<keyword evidence="4" id="KW-1185">Reference proteome</keyword>
<evidence type="ECO:0000256" key="1">
    <source>
        <dbReference type="SAM" id="Coils"/>
    </source>
</evidence>
<feature type="compositionally biased region" description="Low complexity" evidence="2">
    <location>
        <begin position="537"/>
        <end position="553"/>
    </location>
</feature>
<gene>
    <name evidence="3" type="ORF">B0T10DRAFT_610502</name>
</gene>
<evidence type="ECO:0000256" key="2">
    <source>
        <dbReference type="SAM" id="MobiDB-lite"/>
    </source>
</evidence>
<dbReference type="OrthoDB" id="5238996at2759"/>
<reference evidence="3 4" key="1">
    <citation type="journal article" date="2021" name="Nat. Commun.">
        <title>Genetic determinants of endophytism in the Arabidopsis root mycobiome.</title>
        <authorList>
            <person name="Mesny F."/>
            <person name="Miyauchi S."/>
            <person name="Thiergart T."/>
            <person name="Pickel B."/>
            <person name="Atanasova L."/>
            <person name="Karlsson M."/>
            <person name="Huettel B."/>
            <person name="Barry K.W."/>
            <person name="Haridas S."/>
            <person name="Chen C."/>
            <person name="Bauer D."/>
            <person name="Andreopoulos W."/>
            <person name="Pangilinan J."/>
            <person name="LaButti K."/>
            <person name="Riley R."/>
            <person name="Lipzen A."/>
            <person name="Clum A."/>
            <person name="Drula E."/>
            <person name="Henrissat B."/>
            <person name="Kohler A."/>
            <person name="Grigoriev I.V."/>
            <person name="Martin F.M."/>
            <person name="Hacquard S."/>
        </authorList>
    </citation>
    <scope>NUCLEOTIDE SEQUENCE [LARGE SCALE GENOMIC DNA]</scope>
    <source>
        <strain evidence="3 4">MPI-CAGE-CH-0241</strain>
    </source>
</reference>
<dbReference type="EMBL" id="JAGPYM010000036">
    <property type="protein sequence ID" value="KAH6874959.1"/>
    <property type="molecule type" value="Genomic_DNA"/>
</dbReference>
<proteinExistence type="predicted"/>
<evidence type="ECO:0000313" key="4">
    <source>
        <dbReference type="Proteomes" id="UP000777438"/>
    </source>
</evidence>
<feature type="compositionally biased region" description="Gly residues" evidence="2">
    <location>
        <begin position="554"/>
        <end position="565"/>
    </location>
</feature>
<evidence type="ECO:0000313" key="3">
    <source>
        <dbReference type="EMBL" id="KAH6874959.1"/>
    </source>
</evidence>
<organism evidence="3 4">
    <name type="scientific">Thelonectria olida</name>
    <dbReference type="NCBI Taxonomy" id="1576542"/>
    <lineage>
        <taxon>Eukaryota</taxon>
        <taxon>Fungi</taxon>
        <taxon>Dikarya</taxon>
        <taxon>Ascomycota</taxon>
        <taxon>Pezizomycotina</taxon>
        <taxon>Sordariomycetes</taxon>
        <taxon>Hypocreomycetidae</taxon>
        <taxon>Hypocreales</taxon>
        <taxon>Nectriaceae</taxon>
        <taxon>Thelonectria</taxon>
    </lineage>
</organism>
<name>A0A9P9AG79_9HYPO</name>
<protein>
    <submittedName>
        <fullName evidence="3">Uncharacterized protein</fullName>
    </submittedName>
</protein>
<dbReference type="Proteomes" id="UP000777438">
    <property type="component" value="Unassembled WGS sequence"/>
</dbReference>
<feature type="compositionally biased region" description="Basic and acidic residues" evidence="2">
    <location>
        <begin position="1"/>
        <end position="10"/>
    </location>
</feature>
<dbReference type="AlphaFoldDB" id="A0A9P9AG79"/>
<feature type="region of interest" description="Disordered" evidence="2">
    <location>
        <begin position="469"/>
        <end position="496"/>
    </location>
</feature>
<feature type="region of interest" description="Disordered" evidence="2">
    <location>
        <begin position="1"/>
        <end position="30"/>
    </location>
</feature>
<keyword evidence="1" id="KW-0175">Coiled coil</keyword>
<feature type="region of interest" description="Disordered" evidence="2">
    <location>
        <begin position="511"/>
        <end position="565"/>
    </location>
</feature>
<feature type="compositionally biased region" description="Polar residues" evidence="2">
    <location>
        <begin position="513"/>
        <end position="523"/>
    </location>
</feature>
<accession>A0A9P9AG79</accession>
<feature type="coiled-coil region" evidence="1">
    <location>
        <begin position="63"/>
        <end position="167"/>
    </location>
</feature>
<sequence length="565" mass="62678">MPEKVVEKTKRPPAQNKPASSQASRDASGQAFATRLQKLCADFDDLRKDGAGIQAYDDVCAKLAQANAEARKKDERASRLEAEVEQMRRDNEAVTRAFENRFKAWDTDQSQRVRDVEELKTLRISSRRYEAKAEEATQSANQLQYEVDSYRNQAKSLEGEVMGLKDKLDLKSIQWRQKSEEVGRYKDMLKVLQDDLGRLVLNPAKARDVFNSLATQIHDLVWSHFNQAIPDPAAPINVAGPLSRIPLVPSESNAARCMRCAFAEAVIAQQLVASIFRDQYLVDDDTQVHLSGLFQSLEWLDKVHPASATVIRCQIAKISEDSGKMQELPTQAANAVREVLRPWLRGDIQRERELTEALRLVFYDALVLWKDLQRTSQRAEAFIELDGPIWDPMADSKPDYDAVPREDGQSEQHPSYAMIHPIAVLFPKIYVGVDDECDASDDEGGDEDVLFHGYALFHTQAAVMAASKEWTQSQPYQRPIRRRTSEHGRRASVLAPKEAAAAAARVNGILPTSPETSYSQRMAASQAPPPGTRARDSALAASSLSSNRSQRSGSGSGVGGGGGGM</sequence>
<feature type="compositionally biased region" description="Polar residues" evidence="2">
    <location>
        <begin position="17"/>
        <end position="27"/>
    </location>
</feature>